<evidence type="ECO:0000259" key="2">
    <source>
        <dbReference type="Pfam" id="PF10440"/>
    </source>
</evidence>
<feature type="domain" description="WIYLD" evidence="2">
    <location>
        <begin position="62"/>
        <end position="122"/>
    </location>
</feature>
<dbReference type="Pfam" id="PF10440">
    <property type="entry name" value="WIYLD"/>
    <property type="match status" value="1"/>
</dbReference>
<organism evidence="3 4">
    <name type="scientific">Citrus x changshan-huyou</name>
    <dbReference type="NCBI Taxonomy" id="2935761"/>
    <lineage>
        <taxon>Eukaryota</taxon>
        <taxon>Viridiplantae</taxon>
        <taxon>Streptophyta</taxon>
        <taxon>Embryophyta</taxon>
        <taxon>Tracheophyta</taxon>
        <taxon>Spermatophyta</taxon>
        <taxon>Magnoliopsida</taxon>
        <taxon>eudicotyledons</taxon>
        <taxon>Gunneridae</taxon>
        <taxon>Pentapetalae</taxon>
        <taxon>rosids</taxon>
        <taxon>malvids</taxon>
        <taxon>Sapindales</taxon>
        <taxon>Rutaceae</taxon>
        <taxon>Aurantioideae</taxon>
        <taxon>Citrus</taxon>
    </lineage>
</organism>
<name>A0AAP0LVD8_9ROSI</name>
<accession>A0AAP0LVD8</accession>
<gene>
    <name evidence="3" type="ORF">WN944_017985</name>
</gene>
<dbReference type="InterPro" id="IPR043017">
    <property type="entry name" value="WIYLD_dom_sf"/>
</dbReference>
<comment type="caution">
    <text evidence="3">The sequence shown here is derived from an EMBL/GenBank/DDBJ whole genome shotgun (WGS) entry which is preliminary data.</text>
</comment>
<reference evidence="3 4" key="1">
    <citation type="submission" date="2024-05" db="EMBL/GenBank/DDBJ databases">
        <title>Haplotype-resolved chromosome-level genome assembly of Huyou (Citrus changshanensis).</title>
        <authorList>
            <person name="Miao C."/>
            <person name="Chen W."/>
            <person name="Wu Y."/>
            <person name="Wang L."/>
            <person name="Zhao S."/>
            <person name="Grierson D."/>
            <person name="Xu C."/>
            <person name="Chen K."/>
        </authorList>
    </citation>
    <scope>NUCLEOTIDE SEQUENCE [LARGE SCALE GENOMIC DNA]</scope>
    <source>
        <strain evidence="3">01-14</strain>
        <tissue evidence="3">Leaf</tissue>
    </source>
</reference>
<evidence type="ECO:0000313" key="3">
    <source>
        <dbReference type="EMBL" id="KAK9186597.1"/>
    </source>
</evidence>
<protein>
    <recommendedName>
        <fullName evidence="2">WIYLD domain-containing protein</fullName>
    </recommendedName>
</protein>
<sequence length="309" mass="34577">MAMARVSSSLAYPEREKTDVGRGCRSWCSYAILSTWSGMVVPSGWFTKGVIHSQMAPRRRPRKKNTRMQAALEAMQVYGFSEDLILKKLKELLNVYGEDNWFFIEENSYKVLLDNILEEEEQQKDDTLAGPSTAALPPPHSDAEALEIALPASEALESAPQTYGTSGTALVSYDSAKNYELLSDCDDRLPMLGDGTGQKVLNLEQNSGEQQHLNILKTSDKDSGGVDPFGDTNLSPPHAIHSEQPKHTVPIRKRRPYNGWISNDDEVNEECFIKLEPSPLPVELAKLLFGTNIRSSRKKRWDLRPEDPV</sequence>
<proteinExistence type="predicted"/>
<keyword evidence="4" id="KW-1185">Reference proteome</keyword>
<dbReference type="PANTHER" id="PTHR34271">
    <property type="entry name" value="NUCLEOLAR HISTONE METHYLTRANSFERASE-RELATED PROTEIN"/>
    <property type="match status" value="1"/>
</dbReference>
<dbReference type="Proteomes" id="UP001428341">
    <property type="component" value="Unassembled WGS sequence"/>
</dbReference>
<dbReference type="InterPro" id="IPR018848">
    <property type="entry name" value="WIYLD_domain"/>
</dbReference>
<dbReference type="Gene3D" id="1.10.8.850">
    <property type="entry name" value="Histone-lysine N methyltransferase , C-terminal domain-like"/>
    <property type="match status" value="1"/>
</dbReference>
<feature type="region of interest" description="Disordered" evidence="1">
    <location>
        <begin position="122"/>
        <end position="141"/>
    </location>
</feature>
<evidence type="ECO:0000256" key="1">
    <source>
        <dbReference type="SAM" id="MobiDB-lite"/>
    </source>
</evidence>
<dbReference type="AlphaFoldDB" id="A0AAP0LVD8"/>
<dbReference type="EMBL" id="JBCGBO010000007">
    <property type="protein sequence ID" value="KAK9186597.1"/>
    <property type="molecule type" value="Genomic_DNA"/>
</dbReference>
<dbReference type="PANTHER" id="PTHR34271:SF1">
    <property type="entry name" value="NUCLEOLAR HISTONE METHYLTRANSFERASE-RELATED PROTEIN"/>
    <property type="match status" value="1"/>
</dbReference>
<evidence type="ECO:0000313" key="4">
    <source>
        <dbReference type="Proteomes" id="UP001428341"/>
    </source>
</evidence>